<dbReference type="Proteomes" id="UP000800036">
    <property type="component" value="Unassembled WGS sequence"/>
</dbReference>
<dbReference type="SMART" id="SM00360">
    <property type="entry name" value="RRM"/>
    <property type="match status" value="1"/>
</dbReference>
<evidence type="ECO:0000259" key="5">
    <source>
        <dbReference type="PROSITE" id="PS50177"/>
    </source>
</evidence>
<evidence type="ECO:0008006" key="8">
    <source>
        <dbReference type="Google" id="ProtNLM"/>
    </source>
</evidence>
<dbReference type="PANTHER" id="PTHR10693">
    <property type="entry name" value="RAS GTPASE-ACTIVATING PROTEIN-BINDING PROTEIN"/>
    <property type="match status" value="1"/>
</dbReference>
<dbReference type="InterPro" id="IPR035979">
    <property type="entry name" value="RBD_domain_sf"/>
</dbReference>
<protein>
    <recommendedName>
        <fullName evidence="8">NTF2-domain-containing protein</fullName>
    </recommendedName>
</protein>
<dbReference type="AlphaFoldDB" id="A0A6A5VHZ7"/>
<sequence>MATAAELPVNGNYAQQGYDASNYAAAGANSTGSYTTSQQAPQSSNTAAAEIPKDEVGWYFVEQYYTTLSRSPDRLYLFYNKRSQFVSGNEEDKVNVCVGQKLTVMRQAINDRIKELDFHDTKVRVTNVDSQGSDANIVIQVIGEISNKGQPHKRFAQTFVLAEQTNGYFVLNDIFRYLAEEPEEEEEPQQEAPAPSSGVQEPVPTAAAPEDSDLNKSDEVTNTEDDLTKVDEKLEEMHLEEPVREASPPAAAVNGTPVPETAEVADADEAPAAAVSAPEETPSDKPEVPVAEEVVEAEKPKDPAPTPAAPAAAASAAPSKPAAPKSWAALVGSAKKVATPVIPTAATPQAPSQSKSTTSAPAPSQPLAVPAPTSAPAREPSPANSQGDAAGWQTAGTKKEQTRGQTQPTSDADQRRAYIKNVYSQVEEGALRAALSKFGELEHLDISRSKNCAFVDFKTSAAFQAAVNANPHTVNGIELKVEERKARGPQQGGFNNFRGGPGRGRGFPGQSRGGGFQRGGRGGSMRGRGAAPQES</sequence>
<dbReference type="InterPro" id="IPR002075">
    <property type="entry name" value="NTF2_dom"/>
</dbReference>
<accession>A0A6A5VHZ7</accession>
<dbReference type="PANTHER" id="PTHR10693:SF20">
    <property type="entry name" value="AT27578P"/>
    <property type="match status" value="1"/>
</dbReference>
<keyword evidence="1 2" id="KW-0694">RNA-binding</keyword>
<feature type="domain" description="RRM" evidence="4">
    <location>
        <begin position="415"/>
        <end position="486"/>
    </location>
</feature>
<feature type="compositionally biased region" description="Polar residues" evidence="3">
    <location>
        <begin position="346"/>
        <end position="362"/>
    </location>
</feature>
<reference evidence="6" key="1">
    <citation type="journal article" date="2020" name="Stud. Mycol.">
        <title>101 Dothideomycetes genomes: a test case for predicting lifestyles and emergence of pathogens.</title>
        <authorList>
            <person name="Haridas S."/>
            <person name="Albert R."/>
            <person name="Binder M."/>
            <person name="Bloem J."/>
            <person name="Labutti K."/>
            <person name="Salamov A."/>
            <person name="Andreopoulos B."/>
            <person name="Baker S."/>
            <person name="Barry K."/>
            <person name="Bills G."/>
            <person name="Bluhm B."/>
            <person name="Cannon C."/>
            <person name="Castanera R."/>
            <person name="Culley D."/>
            <person name="Daum C."/>
            <person name="Ezra D."/>
            <person name="Gonzalez J."/>
            <person name="Henrissat B."/>
            <person name="Kuo A."/>
            <person name="Liang C."/>
            <person name="Lipzen A."/>
            <person name="Lutzoni F."/>
            <person name="Magnuson J."/>
            <person name="Mondo S."/>
            <person name="Nolan M."/>
            <person name="Ohm R."/>
            <person name="Pangilinan J."/>
            <person name="Park H.-J."/>
            <person name="Ramirez L."/>
            <person name="Alfaro M."/>
            <person name="Sun H."/>
            <person name="Tritt A."/>
            <person name="Yoshinaga Y."/>
            <person name="Zwiers L.-H."/>
            <person name="Turgeon B."/>
            <person name="Goodwin S."/>
            <person name="Spatafora J."/>
            <person name="Crous P."/>
            <person name="Grigoriev I."/>
        </authorList>
    </citation>
    <scope>NUCLEOTIDE SEQUENCE</scope>
    <source>
        <strain evidence="6">CBS 107.79</strain>
    </source>
</reference>
<dbReference type="GO" id="GO:0016579">
    <property type="term" value="P:protein deubiquitination"/>
    <property type="evidence" value="ECO:0007669"/>
    <property type="project" value="TreeGrafter"/>
</dbReference>
<dbReference type="GO" id="GO:1990861">
    <property type="term" value="C:Ubp3-Bre5 deubiquitination complex"/>
    <property type="evidence" value="ECO:0007669"/>
    <property type="project" value="TreeGrafter"/>
</dbReference>
<dbReference type="InterPro" id="IPR032710">
    <property type="entry name" value="NTF2-like_dom_sf"/>
</dbReference>
<evidence type="ECO:0000256" key="1">
    <source>
        <dbReference type="ARBA" id="ARBA00022884"/>
    </source>
</evidence>
<dbReference type="PROSITE" id="PS50177">
    <property type="entry name" value="NTF2_DOMAIN"/>
    <property type="match status" value="1"/>
</dbReference>
<dbReference type="SUPFAM" id="SSF54928">
    <property type="entry name" value="RNA-binding domain, RBD"/>
    <property type="match status" value="1"/>
</dbReference>
<feature type="region of interest" description="Disordered" evidence="3">
    <location>
        <begin position="29"/>
        <end position="48"/>
    </location>
</feature>
<dbReference type="Pfam" id="PF00076">
    <property type="entry name" value="RRM_1"/>
    <property type="match status" value="1"/>
</dbReference>
<dbReference type="Pfam" id="PF02136">
    <property type="entry name" value="NTF2"/>
    <property type="match status" value="1"/>
</dbReference>
<feature type="compositionally biased region" description="Polar residues" evidence="3">
    <location>
        <begin position="29"/>
        <end position="47"/>
    </location>
</feature>
<dbReference type="GO" id="GO:0003729">
    <property type="term" value="F:mRNA binding"/>
    <property type="evidence" value="ECO:0007669"/>
    <property type="project" value="TreeGrafter"/>
</dbReference>
<feature type="region of interest" description="Disordered" evidence="3">
    <location>
        <begin position="342"/>
        <end position="416"/>
    </location>
</feature>
<dbReference type="GO" id="GO:0034517">
    <property type="term" value="P:ribophagy"/>
    <property type="evidence" value="ECO:0007669"/>
    <property type="project" value="TreeGrafter"/>
</dbReference>
<feature type="compositionally biased region" description="Low complexity" evidence="3">
    <location>
        <begin position="270"/>
        <end position="280"/>
    </location>
</feature>
<feature type="compositionally biased region" description="Low complexity" evidence="3">
    <location>
        <begin position="309"/>
        <end position="328"/>
    </location>
</feature>
<feature type="compositionally biased region" description="Basic and acidic residues" evidence="3">
    <location>
        <begin position="226"/>
        <end position="244"/>
    </location>
</feature>
<dbReference type="InterPro" id="IPR000504">
    <property type="entry name" value="RRM_dom"/>
</dbReference>
<dbReference type="SUPFAM" id="SSF54427">
    <property type="entry name" value="NTF2-like"/>
    <property type="match status" value="1"/>
</dbReference>
<dbReference type="InterPro" id="IPR018222">
    <property type="entry name" value="Nuclear_transport_factor_2_euk"/>
</dbReference>
<feature type="compositionally biased region" description="Gly residues" evidence="3">
    <location>
        <begin position="499"/>
        <end position="526"/>
    </location>
</feature>
<dbReference type="CDD" id="cd00780">
    <property type="entry name" value="NTF2"/>
    <property type="match status" value="1"/>
</dbReference>
<keyword evidence="7" id="KW-1185">Reference proteome</keyword>
<evidence type="ECO:0000256" key="2">
    <source>
        <dbReference type="PROSITE-ProRule" id="PRU00176"/>
    </source>
</evidence>
<feature type="region of interest" description="Disordered" evidence="3">
    <location>
        <begin position="181"/>
        <end position="328"/>
    </location>
</feature>
<evidence type="ECO:0000259" key="4">
    <source>
        <dbReference type="PROSITE" id="PS50102"/>
    </source>
</evidence>
<dbReference type="Gene3D" id="3.10.450.50">
    <property type="match status" value="1"/>
</dbReference>
<evidence type="ECO:0000313" key="7">
    <source>
        <dbReference type="Proteomes" id="UP000800036"/>
    </source>
</evidence>
<feature type="compositionally biased region" description="Low complexity" evidence="3">
    <location>
        <begin position="488"/>
        <end position="498"/>
    </location>
</feature>
<dbReference type="CDD" id="cd00590">
    <property type="entry name" value="RRM_SF"/>
    <property type="match status" value="1"/>
</dbReference>
<feature type="region of interest" description="Disordered" evidence="3">
    <location>
        <begin position="484"/>
        <end position="535"/>
    </location>
</feature>
<feature type="domain" description="NTF2" evidence="5">
    <location>
        <begin position="56"/>
        <end position="177"/>
    </location>
</feature>
<dbReference type="Gene3D" id="3.30.70.330">
    <property type="match status" value="1"/>
</dbReference>
<evidence type="ECO:0000256" key="3">
    <source>
        <dbReference type="SAM" id="MobiDB-lite"/>
    </source>
</evidence>
<organism evidence="6 7">
    <name type="scientific">Bimuria novae-zelandiae CBS 107.79</name>
    <dbReference type="NCBI Taxonomy" id="1447943"/>
    <lineage>
        <taxon>Eukaryota</taxon>
        <taxon>Fungi</taxon>
        <taxon>Dikarya</taxon>
        <taxon>Ascomycota</taxon>
        <taxon>Pezizomycotina</taxon>
        <taxon>Dothideomycetes</taxon>
        <taxon>Pleosporomycetidae</taxon>
        <taxon>Pleosporales</taxon>
        <taxon>Massarineae</taxon>
        <taxon>Didymosphaeriaceae</taxon>
        <taxon>Bimuria</taxon>
    </lineage>
</organism>
<dbReference type="GO" id="GO:1990904">
    <property type="term" value="C:ribonucleoprotein complex"/>
    <property type="evidence" value="ECO:0007669"/>
    <property type="project" value="TreeGrafter"/>
</dbReference>
<dbReference type="InterPro" id="IPR039539">
    <property type="entry name" value="Ras_GTPase_bind_prot"/>
</dbReference>
<dbReference type="InterPro" id="IPR012677">
    <property type="entry name" value="Nucleotide-bd_a/b_plait_sf"/>
</dbReference>
<dbReference type="EMBL" id="ML976670">
    <property type="protein sequence ID" value="KAF1975472.1"/>
    <property type="molecule type" value="Genomic_DNA"/>
</dbReference>
<name>A0A6A5VHZ7_9PLEO</name>
<dbReference type="OrthoDB" id="339151at2759"/>
<proteinExistence type="predicted"/>
<gene>
    <name evidence="6" type="ORF">BU23DRAFT_566594</name>
</gene>
<dbReference type="GO" id="GO:0005829">
    <property type="term" value="C:cytosol"/>
    <property type="evidence" value="ECO:0007669"/>
    <property type="project" value="TreeGrafter"/>
</dbReference>
<dbReference type="FunFam" id="3.10.450.50:FF:000003">
    <property type="entry name" value="Nuclear transport factor 2 family protein"/>
    <property type="match status" value="1"/>
</dbReference>
<evidence type="ECO:0000313" key="6">
    <source>
        <dbReference type="EMBL" id="KAF1975472.1"/>
    </source>
</evidence>
<dbReference type="PROSITE" id="PS50102">
    <property type="entry name" value="RRM"/>
    <property type="match status" value="1"/>
</dbReference>